<dbReference type="PATRIC" id="fig|93466.3.peg.921"/>
<dbReference type="GO" id="GO:0030313">
    <property type="term" value="C:cell envelope"/>
    <property type="evidence" value="ECO:0007669"/>
    <property type="project" value="UniProtKB-SubCell"/>
</dbReference>
<keyword evidence="4" id="KW-0732">Signal</keyword>
<dbReference type="EMBL" id="CP011393">
    <property type="protein sequence ID" value="ANE41285.1"/>
    <property type="molecule type" value="Genomic_DNA"/>
</dbReference>
<evidence type="ECO:0000256" key="3">
    <source>
        <dbReference type="ARBA" id="ARBA00022448"/>
    </source>
</evidence>
<dbReference type="Pfam" id="PF13416">
    <property type="entry name" value="SBP_bac_8"/>
    <property type="match status" value="1"/>
</dbReference>
<protein>
    <submittedName>
        <fullName evidence="5">Glycerol-3-phosphate ABC transporter substrate-binding protein</fullName>
    </submittedName>
</protein>
<gene>
    <name evidence="5" type="ORF">JM64_04300</name>
</gene>
<proteinExistence type="inferred from homology"/>
<dbReference type="InterPro" id="IPR050490">
    <property type="entry name" value="Bact_solute-bd_prot1"/>
</dbReference>
<dbReference type="SUPFAM" id="SSF53850">
    <property type="entry name" value="Periplasmic binding protein-like II"/>
    <property type="match status" value="1"/>
</dbReference>
<comment type="similarity">
    <text evidence="2">Belongs to the bacterial solute-binding protein 1 family.</text>
</comment>
<name>A0A172T2N4_FERPE</name>
<evidence type="ECO:0000256" key="2">
    <source>
        <dbReference type="ARBA" id="ARBA00008520"/>
    </source>
</evidence>
<evidence type="ECO:0000313" key="6">
    <source>
        <dbReference type="Proteomes" id="UP000077096"/>
    </source>
</evidence>
<keyword evidence="3" id="KW-0813">Transport</keyword>
<accession>A0A172T2N4</accession>
<dbReference type="InterPro" id="IPR006059">
    <property type="entry name" value="SBP"/>
</dbReference>
<organism evidence="5 6">
    <name type="scientific">Fervidobacterium pennivorans</name>
    <dbReference type="NCBI Taxonomy" id="93466"/>
    <lineage>
        <taxon>Bacteria</taxon>
        <taxon>Thermotogati</taxon>
        <taxon>Thermotogota</taxon>
        <taxon>Thermotogae</taxon>
        <taxon>Thermotogales</taxon>
        <taxon>Fervidobacteriaceae</taxon>
        <taxon>Fervidobacterium</taxon>
    </lineage>
</organism>
<dbReference type="PANTHER" id="PTHR43649">
    <property type="entry name" value="ARABINOSE-BINDING PROTEIN-RELATED"/>
    <property type="match status" value="1"/>
</dbReference>
<dbReference type="PANTHER" id="PTHR43649:SF31">
    <property type="entry name" value="SN-GLYCEROL-3-PHOSPHATE-BINDING PERIPLASMIC PROTEIN UGPB"/>
    <property type="match status" value="1"/>
</dbReference>
<sequence>MKRFLVVLLALMVVGFGFSEVKIQFWHAMGGWRIELIQGMVNDFMKANPDIKVEVQYVGSYEEILAKTVAALQAGTPPHVVQLNEISTKKMIDSGVIVPVEDMIKKDPSFDKKKLLPQVLNYYSIGGKLYSMPWNSSTPLLFYNKTMFKQAGLDPNKPPKTFSEVITYSRKLVKKDDKGNIIRTGITWPLYAWFFEQWMAEQNKLLVDNNNGRTGNPTKVLFNNEAGLRIMEFWNTLTKEGLMINTKKGDWTAARQLFISQTVGMIITSTSDVALLLSESQKQGFEIGAAYIPIPDGVQRAGVIIGGGSLWLIKQKNQAEVEAAWKLIKYLVDVEPQITWHKGTGYFPVRLDAKEKLEKEGYYKENPLHYIAIKQLLDTIPSYATMGAVVGAFPEIRSAIENAVEKMINGQLTPKQALEEAEKEANKAIKQYF</sequence>
<dbReference type="AlphaFoldDB" id="A0A172T2N4"/>
<dbReference type="OrthoDB" id="9795467at2"/>
<dbReference type="Proteomes" id="UP000077096">
    <property type="component" value="Chromosome"/>
</dbReference>
<dbReference type="KEGG" id="fng:JM64_04300"/>
<evidence type="ECO:0000313" key="5">
    <source>
        <dbReference type="EMBL" id="ANE41285.1"/>
    </source>
</evidence>
<comment type="subcellular location">
    <subcellularLocation>
        <location evidence="1">Cell envelope</location>
    </subcellularLocation>
</comment>
<dbReference type="Gene3D" id="3.40.190.10">
    <property type="entry name" value="Periplasmic binding protein-like II"/>
    <property type="match status" value="2"/>
</dbReference>
<evidence type="ECO:0000256" key="1">
    <source>
        <dbReference type="ARBA" id="ARBA00004196"/>
    </source>
</evidence>
<evidence type="ECO:0000256" key="4">
    <source>
        <dbReference type="ARBA" id="ARBA00022729"/>
    </source>
</evidence>
<dbReference type="CDD" id="cd14748">
    <property type="entry name" value="PBP2_UgpB"/>
    <property type="match status" value="1"/>
</dbReference>
<reference evidence="5 6" key="1">
    <citation type="submission" date="2014-08" db="EMBL/GenBank/DDBJ databases">
        <title>Fervidobacterium pennivorans DYC genome.</title>
        <authorList>
            <person name="Wushke S."/>
        </authorList>
    </citation>
    <scope>NUCLEOTIDE SEQUENCE [LARGE SCALE GENOMIC DNA]</scope>
    <source>
        <strain evidence="5 6">DYC</strain>
    </source>
</reference>